<dbReference type="EMBL" id="QSFZ01000002">
    <property type="protein sequence ID" value="RHA94024.1"/>
    <property type="molecule type" value="Genomic_DNA"/>
</dbReference>
<dbReference type="RefSeq" id="WP_118333512.1">
    <property type="nucleotide sequence ID" value="NZ_QSFZ01000002.1"/>
</dbReference>
<comment type="caution">
    <text evidence="1">The sequence shown here is derived from an EMBL/GenBank/DDBJ whole genome shotgun (WGS) entry which is preliminary data.</text>
</comment>
<dbReference type="Gene3D" id="1.10.260.40">
    <property type="entry name" value="lambda repressor-like DNA-binding domains"/>
    <property type="match status" value="1"/>
</dbReference>
<accession>A0A413U847</accession>
<organism evidence="1 2">
    <name type="scientific">Agathobacter rectalis</name>
    <dbReference type="NCBI Taxonomy" id="39491"/>
    <lineage>
        <taxon>Bacteria</taxon>
        <taxon>Bacillati</taxon>
        <taxon>Bacillota</taxon>
        <taxon>Clostridia</taxon>
        <taxon>Lachnospirales</taxon>
        <taxon>Lachnospiraceae</taxon>
        <taxon>Agathobacter</taxon>
    </lineage>
</organism>
<name>A0A413U847_9FIRM</name>
<sequence>MAERKKYDPALVKVGELITEKRKALGDAYKSRESFISLRSDELFGGETWISSRHLANLELGKNWISIEKLIVLAAALEENPIDLFEEIIQTYQKYK</sequence>
<dbReference type="GO" id="GO:0003677">
    <property type="term" value="F:DNA binding"/>
    <property type="evidence" value="ECO:0007669"/>
    <property type="project" value="InterPro"/>
</dbReference>
<evidence type="ECO:0000313" key="1">
    <source>
        <dbReference type="EMBL" id="RHA94024.1"/>
    </source>
</evidence>
<evidence type="ECO:0000313" key="2">
    <source>
        <dbReference type="Proteomes" id="UP000286220"/>
    </source>
</evidence>
<dbReference type="InterPro" id="IPR010982">
    <property type="entry name" value="Lambda_DNA-bd_dom_sf"/>
</dbReference>
<proteinExistence type="predicted"/>
<gene>
    <name evidence="1" type="ORF">DW912_03125</name>
</gene>
<dbReference type="Proteomes" id="UP000286220">
    <property type="component" value="Unassembled WGS sequence"/>
</dbReference>
<reference evidence="1 2" key="1">
    <citation type="submission" date="2018-08" db="EMBL/GenBank/DDBJ databases">
        <title>A genome reference for cultivated species of the human gut microbiota.</title>
        <authorList>
            <person name="Zou Y."/>
            <person name="Xue W."/>
            <person name="Luo G."/>
        </authorList>
    </citation>
    <scope>NUCLEOTIDE SEQUENCE [LARGE SCALE GENOMIC DNA]</scope>
    <source>
        <strain evidence="1 2">AM42-17AT</strain>
    </source>
</reference>
<dbReference type="AlphaFoldDB" id="A0A413U847"/>
<protein>
    <submittedName>
        <fullName evidence="1">XRE family transcriptional regulator</fullName>
    </submittedName>
</protein>